<gene>
    <name evidence="7" type="ORF">HNQ40_002232</name>
</gene>
<dbReference type="PROSITE" id="PS51257">
    <property type="entry name" value="PROKAR_LIPOPROTEIN"/>
    <property type="match status" value="1"/>
</dbReference>
<organism evidence="7 8">
    <name type="scientific">Algisphaera agarilytica</name>
    <dbReference type="NCBI Taxonomy" id="1385975"/>
    <lineage>
        <taxon>Bacteria</taxon>
        <taxon>Pseudomonadati</taxon>
        <taxon>Planctomycetota</taxon>
        <taxon>Phycisphaerae</taxon>
        <taxon>Phycisphaerales</taxon>
        <taxon>Phycisphaeraceae</taxon>
        <taxon>Algisphaera</taxon>
    </lineage>
</organism>
<keyword evidence="5" id="KW-0732">Signal</keyword>
<keyword evidence="8" id="KW-1185">Reference proteome</keyword>
<accession>A0A7X0LLA8</accession>
<dbReference type="InterPro" id="IPR050738">
    <property type="entry name" value="Sulfatase"/>
</dbReference>
<dbReference type="GO" id="GO:0004065">
    <property type="term" value="F:arylsulfatase activity"/>
    <property type="evidence" value="ECO:0007669"/>
    <property type="project" value="TreeGrafter"/>
</dbReference>
<name>A0A7X0LLA8_9BACT</name>
<proteinExistence type="inferred from homology"/>
<evidence type="ECO:0000313" key="7">
    <source>
        <dbReference type="EMBL" id="MBB6430426.1"/>
    </source>
</evidence>
<protein>
    <submittedName>
        <fullName evidence="7">Arylsulfatase A-like enzyme</fullName>
    </submittedName>
</protein>
<sequence length="566" mass="62534">MPKFFLSFACIASLVMSLTACQAPESAPEPVAEPEPQAEAEKRQPNIIFIITDDQRYDDLGFIGGAALTPHLNALAEGGMYLSQTYVTSSVCTPSRYTCLTGQYASRSQSPAFLNEITPEGITYVMWNQGFEPDQPTVPSVLQDTGYATGFVGKWHVGLDGKRPPFPEGADPTDPSDPGLIQKLKGDQEVFSTYLKTLGFDFAKNIYIGNPDDDQNLKKAGLNVHNQEWLTQAGIEFIEENKDQPFYLYFSTTLTHVPEPTDSLLLDPRMSPVGMLEEPITGVQPSREDVIKRVKEAGIPKELWGTTWLDDGVGAIVAKVEELGLAEDTLIIYFPDHGMANWSKGTLYHGGMVAPTVAYWPGTIEAGTKLDHMTANTDFASTFFDLAGATPPENMELDGASIVDLLKGSDTPVRDSVYGEVGLTRSVTTSDGWKYLAFRVPPSKQRTLAERMPEQLEAIEKLKKNHPWAKDNPSWTFIDPEARYAHLGQAAGGSFFERIILHQKDLPFMPNYHDPDQLYNLNDDPNETTNLADDPAHAAKLAEMKVLMQNYLNDVPGTFAELKPEE</sequence>
<evidence type="ECO:0000313" key="8">
    <source>
        <dbReference type="Proteomes" id="UP000541810"/>
    </source>
</evidence>
<dbReference type="Pfam" id="PF00884">
    <property type="entry name" value="Sulfatase"/>
    <property type="match status" value="1"/>
</dbReference>
<dbReference type="EMBL" id="JACHGY010000001">
    <property type="protein sequence ID" value="MBB6430426.1"/>
    <property type="molecule type" value="Genomic_DNA"/>
</dbReference>
<feature type="signal peptide" evidence="5">
    <location>
        <begin position="1"/>
        <end position="22"/>
    </location>
</feature>
<dbReference type="GO" id="GO:0046872">
    <property type="term" value="F:metal ion binding"/>
    <property type="evidence" value="ECO:0007669"/>
    <property type="project" value="UniProtKB-KW"/>
</dbReference>
<dbReference type="AlphaFoldDB" id="A0A7X0LLA8"/>
<dbReference type="SUPFAM" id="SSF53649">
    <property type="entry name" value="Alkaline phosphatase-like"/>
    <property type="match status" value="1"/>
</dbReference>
<evidence type="ECO:0000259" key="6">
    <source>
        <dbReference type="Pfam" id="PF00884"/>
    </source>
</evidence>
<keyword evidence="3" id="KW-0378">Hydrolase</keyword>
<dbReference type="Proteomes" id="UP000541810">
    <property type="component" value="Unassembled WGS sequence"/>
</dbReference>
<dbReference type="InterPro" id="IPR017850">
    <property type="entry name" value="Alkaline_phosphatase_core_sf"/>
</dbReference>
<dbReference type="RefSeq" id="WP_184677944.1">
    <property type="nucleotide sequence ID" value="NZ_JACHGY010000001.1"/>
</dbReference>
<dbReference type="InterPro" id="IPR000917">
    <property type="entry name" value="Sulfatase_N"/>
</dbReference>
<evidence type="ECO:0000256" key="4">
    <source>
        <dbReference type="ARBA" id="ARBA00022837"/>
    </source>
</evidence>
<dbReference type="PANTHER" id="PTHR42693:SF33">
    <property type="entry name" value="ARYLSULFATASE"/>
    <property type="match status" value="1"/>
</dbReference>
<evidence type="ECO:0000256" key="3">
    <source>
        <dbReference type="ARBA" id="ARBA00022801"/>
    </source>
</evidence>
<evidence type="ECO:0000256" key="1">
    <source>
        <dbReference type="ARBA" id="ARBA00008779"/>
    </source>
</evidence>
<evidence type="ECO:0000256" key="2">
    <source>
        <dbReference type="ARBA" id="ARBA00022723"/>
    </source>
</evidence>
<evidence type="ECO:0000256" key="5">
    <source>
        <dbReference type="SAM" id="SignalP"/>
    </source>
</evidence>
<dbReference type="PANTHER" id="PTHR42693">
    <property type="entry name" value="ARYLSULFATASE FAMILY MEMBER"/>
    <property type="match status" value="1"/>
</dbReference>
<comment type="similarity">
    <text evidence="1">Belongs to the sulfatase family.</text>
</comment>
<feature type="domain" description="Sulfatase N-terminal" evidence="6">
    <location>
        <begin position="45"/>
        <end position="389"/>
    </location>
</feature>
<reference evidence="7 8" key="1">
    <citation type="submission" date="2020-08" db="EMBL/GenBank/DDBJ databases">
        <title>Genomic Encyclopedia of Type Strains, Phase IV (KMG-IV): sequencing the most valuable type-strain genomes for metagenomic binning, comparative biology and taxonomic classification.</title>
        <authorList>
            <person name="Goeker M."/>
        </authorList>
    </citation>
    <scope>NUCLEOTIDE SEQUENCE [LARGE SCALE GENOMIC DNA]</scope>
    <source>
        <strain evidence="7 8">DSM 103725</strain>
    </source>
</reference>
<keyword evidence="2" id="KW-0479">Metal-binding</keyword>
<dbReference type="PROSITE" id="PS00149">
    <property type="entry name" value="SULFATASE_2"/>
    <property type="match status" value="1"/>
</dbReference>
<feature type="chain" id="PRO_5030947596" evidence="5">
    <location>
        <begin position="23"/>
        <end position="566"/>
    </location>
</feature>
<dbReference type="InterPro" id="IPR024607">
    <property type="entry name" value="Sulfatase_CS"/>
</dbReference>
<dbReference type="Gene3D" id="3.40.720.10">
    <property type="entry name" value="Alkaline Phosphatase, subunit A"/>
    <property type="match status" value="2"/>
</dbReference>
<comment type="caution">
    <text evidence="7">The sequence shown here is derived from an EMBL/GenBank/DDBJ whole genome shotgun (WGS) entry which is preliminary data.</text>
</comment>
<keyword evidence="4" id="KW-0106">Calcium</keyword>